<dbReference type="Proteomes" id="UP000734854">
    <property type="component" value="Unassembled WGS sequence"/>
</dbReference>
<evidence type="ECO:0000313" key="2">
    <source>
        <dbReference type="Proteomes" id="UP000734854"/>
    </source>
</evidence>
<proteinExistence type="predicted"/>
<evidence type="ECO:0000313" key="1">
    <source>
        <dbReference type="EMBL" id="KAG6506566.1"/>
    </source>
</evidence>
<organism evidence="1 2">
    <name type="scientific">Zingiber officinale</name>
    <name type="common">Ginger</name>
    <name type="synonym">Amomum zingiber</name>
    <dbReference type="NCBI Taxonomy" id="94328"/>
    <lineage>
        <taxon>Eukaryota</taxon>
        <taxon>Viridiplantae</taxon>
        <taxon>Streptophyta</taxon>
        <taxon>Embryophyta</taxon>
        <taxon>Tracheophyta</taxon>
        <taxon>Spermatophyta</taxon>
        <taxon>Magnoliopsida</taxon>
        <taxon>Liliopsida</taxon>
        <taxon>Zingiberales</taxon>
        <taxon>Zingiberaceae</taxon>
        <taxon>Zingiber</taxon>
    </lineage>
</organism>
<gene>
    <name evidence="1" type="ORF">ZIOFF_031890</name>
</gene>
<comment type="caution">
    <text evidence="1">The sequence shown here is derived from an EMBL/GenBank/DDBJ whole genome shotgun (WGS) entry which is preliminary data.</text>
</comment>
<protein>
    <submittedName>
        <fullName evidence="1">Uncharacterized protein</fullName>
    </submittedName>
</protein>
<accession>A0A8J5GIA2</accession>
<dbReference type="EMBL" id="JACMSC010000009">
    <property type="protein sequence ID" value="KAG6506566.1"/>
    <property type="molecule type" value="Genomic_DNA"/>
</dbReference>
<dbReference type="AlphaFoldDB" id="A0A8J5GIA2"/>
<name>A0A8J5GIA2_ZINOF</name>
<keyword evidence="2" id="KW-1185">Reference proteome</keyword>
<sequence>MEGTQGCKPDSKTHRVILKDGVGDNIQCLHRKTMQRPTRIDDGTKTVELPSSCWYYATLRSKRTDPKLAKKGKEGLRSLRAHLYEVLREGTALAQRARVPVNLSATDPIENPSIGFAKPSDYQDQIRSYRRNQRRLYNTQQAARRLGRQLTGGTSSRYTLEQQLEPEAQLELSMQERASIVPAEVLYHSRRDDSHHRVYVHRSEEAILVTDNHQVD</sequence>
<reference evidence="1 2" key="1">
    <citation type="submission" date="2020-08" db="EMBL/GenBank/DDBJ databases">
        <title>Plant Genome Project.</title>
        <authorList>
            <person name="Zhang R.-G."/>
        </authorList>
    </citation>
    <scope>NUCLEOTIDE SEQUENCE [LARGE SCALE GENOMIC DNA]</scope>
    <source>
        <tissue evidence="1">Rhizome</tissue>
    </source>
</reference>